<dbReference type="AlphaFoldDB" id="A0AAV4LGQ8"/>
<keyword evidence="2" id="KW-1185">Reference proteome</keyword>
<sequence length="219" mass="24081">MIKNVTQLTWDIVSGIIVVGLDLLTGHWSKAWTDIKSYVGKIWLDIKTVVSDGWNGIVQLASTWYSTALSWGKNVVQGIIDGIVSLASNLASTVADLADRYIVQPFKHAAGINSPSRVMAEQGRYLLLGLHQGMTDQYHLNLIERASNQLVNAAVPDTFDRYGYGGYGGGDVHFHGDIIIQGANKDAKQLADELMRELGVRTRTNNMSRPIGPNRLVFN</sequence>
<name>A0AAV4LGQ8_9BACL</name>
<organism evidence="1 2">
    <name type="scientific">Collibacillus ludicampi</name>
    <dbReference type="NCBI Taxonomy" id="2771369"/>
    <lineage>
        <taxon>Bacteria</taxon>
        <taxon>Bacillati</taxon>
        <taxon>Bacillota</taxon>
        <taxon>Bacilli</taxon>
        <taxon>Bacillales</taxon>
        <taxon>Alicyclobacillaceae</taxon>
        <taxon>Collibacillus</taxon>
    </lineage>
</organism>
<reference evidence="1" key="1">
    <citation type="journal article" date="2023" name="Int. J. Syst. Evol. Microbiol.">
        <title>Collibacillus ludicampi gen. nov., sp. nov., a new soil bacterium of the family Alicyclobacillaceae.</title>
        <authorList>
            <person name="Jojima T."/>
            <person name="Ioku Y."/>
            <person name="Fukuta Y."/>
            <person name="Shirasaka N."/>
            <person name="Matsumura Y."/>
            <person name="Mori M."/>
        </authorList>
    </citation>
    <scope>NUCLEOTIDE SEQUENCE</scope>
    <source>
        <strain evidence="1">TP075</strain>
    </source>
</reference>
<dbReference type="RefSeq" id="WP_282199892.1">
    <property type="nucleotide sequence ID" value="NZ_BOQE01000001.1"/>
</dbReference>
<accession>A0AAV4LGQ8</accession>
<protein>
    <submittedName>
        <fullName evidence="1">Uncharacterized protein</fullName>
    </submittedName>
</protein>
<gene>
    <name evidence="1" type="ORF">DNHGIG_23920</name>
</gene>
<dbReference type="Proteomes" id="UP001057291">
    <property type="component" value="Unassembled WGS sequence"/>
</dbReference>
<evidence type="ECO:0000313" key="1">
    <source>
        <dbReference type="EMBL" id="GIM46843.1"/>
    </source>
</evidence>
<proteinExistence type="predicted"/>
<dbReference type="EMBL" id="BOQE01000001">
    <property type="protein sequence ID" value="GIM46843.1"/>
    <property type="molecule type" value="Genomic_DNA"/>
</dbReference>
<comment type="caution">
    <text evidence="1">The sequence shown here is derived from an EMBL/GenBank/DDBJ whole genome shotgun (WGS) entry which is preliminary data.</text>
</comment>
<evidence type="ECO:0000313" key="2">
    <source>
        <dbReference type="Proteomes" id="UP001057291"/>
    </source>
</evidence>